<feature type="region of interest" description="Disordered" evidence="1">
    <location>
        <begin position="463"/>
        <end position="491"/>
    </location>
</feature>
<dbReference type="Pfam" id="PF13416">
    <property type="entry name" value="SBP_bac_8"/>
    <property type="match status" value="1"/>
</dbReference>
<organism evidence="2 3">
    <name type="scientific">Natronorubrum bangense</name>
    <dbReference type="NCBI Taxonomy" id="61858"/>
    <lineage>
        <taxon>Archaea</taxon>
        <taxon>Methanobacteriati</taxon>
        <taxon>Methanobacteriota</taxon>
        <taxon>Stenosarchaea group</taxon>
        <taxon>Halobacteria</taxon>
        <taxon>Halobacteriales</taxon>
        <taxon>Natrialbaceae</taxon>
        <taxon>Natronorubrum</taxon>
    </lineage>
</organism>
<proteinExistence type="predicted"/>
<dbReference type="PANTHER" id="PTHR43649">
    <property type="entry name" value="ARABINOSE-BINDING PROTEIN-RELATED"/>
    <property type="match status" value="1"/>
</dbReference>
<dbReference type="PANTHER" id="PTHR43649:SF12">
    <property type="entry name" value="DIACETYLCHITOBIOSE BINDING PROTEIN DASA"/>
    <property type="match status" value="1"/>
</dbReference>
<dbReference type="Proteomes" id="UP000296822">
    <property type="component" value="Chromosome"/>
</dbReference>
<dbReference type="SUPFAM" id="SSF53850">
    <property type="entry name" value="Periplasmic binding protein-like II"/>
    <property type="match status" value="1"/>
</dbReference>
<dbReference type="GeneID" id="39852504"/>
<feature type="compositionally biased region" description="Basic and acidic residues" evidence="1">
    <location>
        <begin position="479"/>
        <end position="491"/>
    </location>
</feature>
<dbReference type="InterPro" id="IPR050490">
    <property type="entry name" value="Bact_solute-bd_prot1"/>
</dbReference>
<protein>
    <submittedName>
        <fullName evidence="2">Extracellular solute-binding protein</fullName>
    </submittedName>
</protein>
<dbReference type="KEGG" id="nbg:DV706_14650"/>
<name>A0A4D6HS45_9EURY</name>
<evidence type="ECO:0000256" key="1">
    <source>
        <dbReference type="SAM" id="MobiDB-lite"/>
    </source>
</evidence>
<gene>
    <name evidence="2" type="ORF">DV706_14650</name>
</gene>
<reference evidence="2 3" key="1">
    <citation type="journal article" date="2019" name="Nat. Commun.">
        <title>A new type of DNA phosphorothioation-based antiviral system in archaea.</title>
        <authorList>
            <person name="Xiong L."/>
            <person name="Liu S."/>
            <person name="Chen S."/>
            <person name="Xiao Y."/>
            <person name="Zhu B."/>
            <person name="Gao Y."/>
            <person name="Zhang Y."/>
            <person name="Chen B."/>
            <person name="Luo J."/>
            <person name="Deng Z."/>
            <person name="Chen X."/>
            <person name="Wang L."/>
            <person name="Chen S."/>
        </authorList>
    </citation>
    <scope>NUCLEOTIDE SEQUENCE [LARGE SCALE GENOMIC DNA]</scope>
    <source>
        <strain evidence="2 3">JCM 10635</strain>
    </source>
</reference>
<dbReference type="RefSeq" id="WP_136350905.1">
    <property type="nucleotide sequence ID" value="NZ_CP031305.1"/>
</dbReference>
<accession>A0A4D6HS45</accession>
<dbReference type="InterPro" id="IPR006311">
    <property type="entry name" value="TAT_signal"/>
</dbReference>
<evidence type="ECO:0000313" key="3">
    <source>
        <dbReference type="Proteomes" id="UP000296822"/>
    </source>
</evidence>
<dbReference type="AlphaFoldDB" id="A0A4D6HS45"/>
<dbReference type="PROSITE" id="PS51318">
    <property type="entry name" value="TAT"/>
    <property type="match status" value="1"/>
</dbReference>
<dbReference type="Gene3D" id="3.40.190.10">
    <property type="entry name" value="Periplasmic binding protein-like II"/>
    <property type="match status" value="2"/>
</dbReference>
<evidence type="ECO:0000313" key="2">
    <source>
        <dbReference type="EMBL" id="QCC55597.1"/>
    </source>
</evidence>
<dbReference type="EMBL" id="CP031305">
    <property type="protein sequence ID" value="QCC55597.1"/>
    <property type="molecule type" value="Genomic_DNA"/>
</dbReference>
<sequence length="491" mass="53576">MGHNTTGTGDTGGLSRRQYLTGASIGAVAASVAVTGCLGGARDENTIVMTGDTDFEGAMRGDDADASIQEALWDAGLDDDITVEVQASVDDTDQRMQQYQSTLQAGRSPPDIFMMDSGWTLPFILREQTTSMTEVLPNDVLERVEEDYLDASLETARHPQTGELHAVPLFPDFGTMQYRRDLVEDAGYDTSDWDEDPPSWEEFAEAAADARDEAGIDFGYTTQAASYEGLSCCTFNEVMTTWGGAYFGGTDTLFEAGERSITVDSEPVLDSIRMMRAFIHGDDDPHALDGYPEIAPSTIVQWTEEEARGPFAAGNAVMHRNWPYSIGISGAEEEFGEDLGVMPMPYAVSEDEAEFEGTGGSAHALGGWHLVLNPNTERSEMALDVIEAFTQDEVMARIFETLSFIPPKVELLDEFDPDETGPVARYSEQIQQAAEDAIPRPVTDVWPEQSSVMAQEIHAAYRGVKSPEEAMGDLNSRLEQSEADVRGQDGD</sequence>
<dbReference type="InterPro" id="IPR006059">
    <property type="entry name" value="SBP"/>
</dbReference>